<evidence type="ECO:0000256" key="6">
    <source>
        <dbReference type="ARBA" id="ARBA00022777"/>
    </source>
</evidence>
<dbReference type="PROSITE" id="PS50112">
    <property type="entry name" value="PAS"/>
    <property type="match status" value="1"/>
</dbReference>
<comment type="catalytic activity">
    <reaction evidence="1">
        <text>ATP + protein L-histidine = ADP + protein N-phospho-L-histidine.</text>
        <dbReference type="EC" id="2.7.13.3"/>
    </reaction>
</comment>
<evidence type="ECO:0000313" key="11">
    <source>
        <dbReference type="Proteomes" id="UP000245916"/>
    </source>
</evidence>
<accession>A0A2U2J3U3</accession>
<dbReference type="CDD" id="cd00130">
    <property type="entry name" value="PAS"/>
    <property type="match status" value="1"/>
</dbReference>
<dbReference type="GO" id="GO:0005524">
    <property type="term" value="F:ATP binding"/>
    <property type="evidence" value="ECO:0007669"/>
    <property type="project" value="UniProtKB-KW"/>
</dbReference>
<dbReference type="AlphaFoldDB" id="A0A2U2J3U3"/>
<dbReference type="PANTHER" id="PTHR41523">
    <property type="entry name" value="TWO-COMPONENT SYSTEM SENSOR PROTEIN"/>
    <property type="match status" value="1"/>
</dbReference>
<dbReference type="Proteomes" id="UP000245916">
    <property type="component" value="Unassembled WGS sequence"/>
</dbReference>
<keyword evidence="7" id="KW-0067">ATP-binding</keyword>
<dbReference type="InterPro" id="IPR000014">
    <property type="entry name" value="PAS"/>
</dbReference>
<dbReference type="SMART" id="SM00091">
    <property type="entry name" value="PAS"/>
    <property type="match status" value="1"/>
</dbReference>
<evidence type="ECO:0000256" key="5">
    <source>
        <dbReference type="ARBA" id="ARBA00022741"/>
    </source>
</evidence>
<evidence type="ECO:0000256" key="8">
    <source>
        <dbReference type="SAM" id="MobiDB-lite"/>
    </source>
</evidence>
<gene>
    <name evidence="10" type="ORF">DF286_09125</name>
</gene>
<proteinExistence type="predicted"/>
<dbReference type="EC" id="2.7.13.3" evidence="2"/>
<keyword evidence="6" id="KW-0418">Kinase</keyword>
<evidence type="ECO:0000256" key="1">
    <source>
        <dbReference type="ARBA" id="ARBA00000085"/>
    </source>
</evidence>
<dbReference type="PANTHER" id="PTHR41523:SF8">
    <property type="entry name" value="ETHYLENE RESPONSE SENSOR PROTEIN"/>
    <property type="match status" value="1"/>
</dbReference>
<evidence type="ECO:0000313" key="10">
    <source>
        <dbReference type="EMBL" id="PWG03010.1"/>
    </source>
</evidence>
<protein>
    <recommendedName>
        <fullName evidence="2">histidine kinase</fullName>
        <ecNumber evidence="2">2.7.13.3</ecNumber>
    </recommendedName>
</protein>
<evidence type="ECO:0000256" key="2">
    <source>
        <dbReference type="ARBA" id="ARBA00012438"/>
    </source>
</evidence>
<dbReference type="Gene3D" id="3.30.450.20">
    <property type="entry name" value="PAS domain"/>
    <property type="match status" value="1"/>
</dbReference>
<dbReference type="GO" id="GO:0004673">
    <property type="term" value="F:protein histidine kinase activity"/>
    <property type="evidence" value="ECO:0007669"/>
    <property type="project" value="UniProtKB-EC"/>
</dbReference>
<keyword evidence="5" id="KW-0547">Nucleotide-binding</keyword>
<keyword evidence="11" id="KW-1185">Reference proteome</keyword>
<feature type="domain" description="PAS" evidence="9">
    <location>
        <begin position="25"/>
        <end position="78"/>
    </location>
</feature>
<evidence type="ECO:0000259" key="9">
    <source>
        <dbReference type="PROSITE" id="PS50112"/>
    </source>
</evidence>
<dbReference type="SMART" id="SM00911">
    <property type="entry name" value="HWE_HK"/>
    <property type="match status" value="1"/>
</dbReference>
<dbReference type="NCBIfam" id="TIGR00229">
    <property type="entry name" value="sensory_box"/>
    <property type="match status" value="1"/>
</dbReference>
<dbReference type="InterPro" id="IPR035965">
    <property type="entry name" value="PAS-like_dom_sf"/>
</dbReference>
<dbReference type="InterPro" id="IPR011102">
    <property type="entry name" value="Sig_transdc_His_kinase_HWE"/>
</dbReference>
<keyword evidence="4" id="KW-0808">Transferase</keyword>
<evidence type="ECO:0000256" key="4">
    <source>
        <dbReference type="ARBA" id="ARBA00022679"/>
    </source>
</evidence>
<dbReference type="SUPFAM" id="SSF55785">
    <property type="entry name" value="PYP-like sensor domain (PAS domain)"/>
    <property type="match status" value="1"/>
</dbReference>
<dbReference type="Pfam" id="PF13426">
    <property type="entry name" value="PAS_9"/>
    <property type="match status" value="1"/>
</dbReference>
<keyword evidence="3" id="KW-0597">Phosphoprotein</keyword>
<dbReference type="Pfam" id="PF07536">
    <property type="entry name" value="HWE_HK"/>
    <property type="match status" value="1"/>
</dbReference>
<reference evidence="10 11" key="1">
    <citation type="submission" date="2018-05" db="EMBL/GenBank/DDBJ databases">
        <title>Genome of Sphingosinicella humi QZX222.</title>
        <authorList>
            <person name="Qiao Z."/>
            <person name="Wang G."/>
        </authorList>
    </citation>
    <scope>NUCLEOTIDE SEQUENCE [LARGE SCALE GENOMIC DNA]</scope>
    <source>
        <strain evidence="10 11">QZX222</strain>
    </source>
</reference>
<dbReference type="Gene3D" id="3.30.565.10">
    <property type="entry name" value="Histidine kinase-like ATPase, C-terminal domain"/>
    <property type="match status" value="1"/>
</dbReference>
<dbReference type="InterPro" id="IPR036890">
    <property type="entry name" value="HATPase_C_sf"/>
</dbReference>
<dbReference type="EMBL" id="QFFF01000001">
    <property type="protein sequence ID" value="PWG03010.1"/>
    <property type="molecule type" value="Genomic_DNA"/>
</dbReference>
<evidence type="ECO:0000256" key="7">
    <source>
        <dbReference type="ARBA" id="ARBA00022840"/>
    </source>
</evidence>
<name>A0A2U2J3U3_9SPHN</name>
<evidence type="ECO:0000256" key="3">
    <source>
        <dbReference type="ARBA" id="ARBA00022553"/>
    </source>
</evidence>
<comment type="caution">
    <text evidence="10">The sequence shown here is derived from an EMBL/GenBank/DDBJ whole genome shotgun (WGS) entry which is preliminary data.</text>
</comment>
<feature type="region of interest" description="Disordered" evidence="8">
    <location>
        <begin position="1"/>
        <end position="21"/>
    </location>
</feature>
<sequence length="342" mass="37249">MRQRRTSDPVPSPRSLAGMSSALFSDPEVQTILSLIGDGVISTDGNGTILYFNPAAETMFGYSAAEVVGQPVELLMPQRFRDDHKLSAARFATSARPEPRLMGARRDVVGRRKSGEEFPLEATLSRQDLASGRLLTVVIRDINERKQREEEQQLIAGELAHRIRNLMTIVTSLVSLTACGSHDVDGFRDTLLARLMAISRANDALIAGAWRETQLRPLIDAELEPFRTPRTPIILEGPKVRVSAKIAIALGLVMHELATNAAKYGALSCAGGRVEVDWSLAPDGQVAIHWREREGPPVRPPVKAGFGTEMIRRTLAAQRGEASMHYNPAGFECGLRVPGGAA</sequence>
<organism evidence="10 11">
    <name type="scientific">Allosphingosinicella humi</name>
    <dbReference type="NCBI Taxonomy" id="2068657"/>
    <lineage>
        <taxon>Bacteria</taxon>
        <taxon>Pseudomonadati</taxon>
        <taxon>Pseudomonadota</taxon>
        <taxon>Alphaproteobacteria</taxon>
        <taxon>Sphingomonadales</taxon>
        <taxon>Sphingomonadaceae</taxon>
        <taxon>Allosphingosinicella</taxon>
    </lineage>
</organism>